<evidence type="ECO:0000256" key="3">
    <source>
        <dbReference type="ARBA" id="ARBA00007658"/>
    </source>
</evidence>
<dbReference type="PRINTS" id="PR00747">
    <property type="entry name" value="GLYHDRLASE47"/>
</dbReference>
<keyword evidence="5 7" id="KW-1015">Disulfide bond</keyword>
<evidence type="ECO:0000256" key="10">
    <source>
        <dbReference type="SAM" id="SignalP"/>
    </source>
</evidence>
<feature type="disulfide bond" evidence="7">
    <location>
        <begin position="522"/>
        <end position="551"/>
    </location>
</feature>
<dbReference type="GO" id="GO:0004571">
    <property type="term" value="F:mannosyl-oligosaccharide 1,2-alpha-mannosidase activity"/>
    <property type="evidence" value="ECO:0007669"/>
    <property type="project" value="InterPro"/>
</dbReference>
<keyword evidence="8" id="KW-0326">Glycosidase</keyword>
<comment type="similarity">
    <text evidence="3 8">Belongs to the glycosyl hydrolase 47 family.</text>
</comment>
<sequence>MPVPRIHRRKKVIALLTILALVLLAVFQKITSYSGSIISTDDAFKIKNGKDEITKSKDDNSVIEQDQQLPVVEEVAEKKIDGNNIALSLLDLPELSESPIIYNRIGNHRIQTNIKDEAEHVGKFLYGKDYIFSIPLKEENAVRELPMRSSDDKNKEFPKMQRKNTHKPKSSKKIADVRDVFRRNWQSYYEHALKYDEFSPLTLTGSDSYFGWSLTLIDSLDTLLLMGFREEFKDSVAYINKIDFTKILNRDDLPIFEVNVRVLGGLLSAYDLSNDRRLLSKAIQVGDLLLRSFDTYNNFPVLYYNLVENQQSRKFKFASMRNYLSELGSLSLEFTRLSIITDDLKYFQYSMNLINAVIESKDRYFIADFIPNELDLSGCSHVLDEEEISKMYNGKAPKNSKKAILINDNNNDTKIVYCTQNEDRKFIKPSSLDNQFFSLEGKSDSFYEYLLKLYILLDGNLDQQYLEFFKNSKEKIKKFLIFKPKVPNNENLLFLNEVSVKKLKENNKFQLNQSNSVSHASCFAGGFFALSSRILNDKNDLELAHKLTKSCADFDNRLGLFPESFNVDSCDSTDDEKCVYDESARMEWIKEHSNNLMNSDEKHDTKKKVVVDGENIYEVETSMSRANAPISEDNKRLDAGNAANQPIYLNNLDPRYLMRPQLVESLFIMFRITGADEYRDIGWKLFQKLNQYTAVNIKIYSFPETVNAPIKDVTKFNHGNGYDKSNYENYLESFWFAETLKYFYLLFEDSKILSLDDWVFNTEGHPLKKQKYIPI</sequence>
<keyword evidence="4 8" id="KW-0378">Hydrolase</keyword>
<evidence type="ECO:0000256" key="8">
    <source>
        <dbReference type="RuleBase" id="RU361193"/>
    </source>
</evidence>
<gene>
    <name evidence="11" type="ORF">PACTADRAFT_49467</name>
</gene>
<dbReference type="EMBL" id="KV454013">
    <property type="protein sequence ID" value="ODV96048.1"/>
    <property type="molecule type" value="Genomic_DNA"/>
</dbReference>
<dbReference type="InterPro" id="IPR012341">
    <property type="entry name" value="6hp_glycosidase-like_sf"/>
</dbReference>
<evidence type="ECO:0000256" key="5">
    <source>
        <dbReference type="ARBA" id="ARBA00023157"/>
    </source>
</evidence>
<evidence type="ECO:0000313" key="12">
    <source>
        <dbReference type="Proteomes" id="UP000094236"/>
    </source>
</evidence>
<dbReference type="OrthoDB" id="8118055at2759"/>
<feature type="signal peptide" evidence="10">
    <location>
        <begin position="1"/>
        <end position="32"/>
    </location>
</feature>
<dbReference type="SUPFAM" id="SSF48225">
    <property type="entry name" value="Seven-hairpin glycosidases"/>
    <property type="match status" value="1"/>
</dbReference>
<dbReference type="InterPro" id="IPR001382">
    <property type="entry name" value="Glyco_hydro_47"/>
</dbReference>
<dbReference type="Pfam" id="PF01532">
    <property type="entry name" value="Glyco_hydro_47"/>
    <property type="match status" value="1"/>
</dbReference>
<feature type="chain" id="PRO_5009163369" description="alpha-1,2-Mannosidase" evidence="10">
    <location>
        <begin position="33"/>
        <end position="775"/>
    </location>
</feature>
<dbReference type="PANTHER" id="PTHR11742:SF103">
    <property type="entry name" value="ENDOPLASMIC RETICULUM MANNOSIDASE MNL2-RELATED"/>
    <property type="match status" value="1"/>
</dbReference>
<evidence type="ECO:0000256" key="1">
    <source>
        <dbReference type="ARBA" id="ARBA00001913"/>
    </source>
</evidence>
<keyword evidence="12" id="KW-1185">Reference proteome</keyword>
<keyword evidence="10" id="KW-0732">Signal</keyword>
<accession>A0A1E4TWK4</accession>
<feature type="compositionally biased region" description="Basic and acidic residues" evidence="9">
    <location>
        <begin position="147"/>
        <end position="159"/>
    </location>
</feature>
<dbReference type="GO" id="GO:0005783">
    <property type="term" value="C:endoplasmic reticulum"/>
    <property type="evidence" value="ECO:0007669"/>
    <property type="project" value="TreeGrafter"/>
</dbReference>
<dbReference type="GO" id="GO:0016020">
    <property type="term" value="C:membrane"/>
    <property type="evidence" value="ECO:0007669"/>
    <property type="project" value="InterPro"/>
</dbReference>
<dbReference type="GO" id="GO:0005975">
    <property type="term" value="P:carbohydrate metabolic process"/>
    <property type="evidence" value="ECO:0007669"/>
    <property type="project" value="InterPro"/>
</dbReference>
<dbReference type="Gene3D" id="1.50.10.10">
    <property type="match status" value="1"/>
</dbReference>
<evidence type="ECO:0000256" key="4">
    <source>
        <dbReference type="ARBA" id="ARBA00022801"/>
    </source>
</evidence>
<evidence type="ECO:0000256" key="6">
    <source>
        <dbReference type="PIRSR" id="PIRSR601382-2"/>
    </source>
</evidence>
<keyword evidence="6" id="KW-0479">Metal-binding</keyword>
<dbReference type="PANTHER" id="PTHR11742">
    <property type="entry name" value="MANNOSYL-OLIGOSACCHARIDE ALPHA-1,2-MANNOSIDASE-RELATED"/>
    <property type="match status" value="1"/>
</dbReference>
<dbReference type="GO" id="GO:0036503">
    <property type="term" value="P:ERAD pathway"/>
    <property type="evidence" value="ECO:0007669"/>
    <property type="project" value="UniProtKB-ARBA"/>
</dbReference>
<dbReference type="GO" id="GO:0005509">
    <property type="term" value="F:calcium ion binding"/>
    <property type="evidence" value="ECO:0007669"/>
    <property type="project" value="InterPro"/>
</dbReference>
<protein>
    <recommendedName>
        <fullName evidence="8">alpha-1,2-Mannosidase</fullName>
        <ecNumber evidence="8">3.2.1.-</ecNumber>
    </recommendedName>
</protein>
<feature type="region of interest" description="Disordered" evidence="9">
    <location>
        <begin position="147"/>
        <end position="169"/>
    </location>
</feature>
<reference evidence="12" key="1">
    <citation type="submission" date="2016-05" db="EMBL/GenBank/DDBJ databases">
        <title>Comparative genomics of biotechnologically important yeasts.</title>
        <authorList>
            <consortium name="DOE Joint Genome Institute"/>
            <person name="Riley R."/>
            <person name="Haridas S."/>
            <person name="Wolfe K.H."/>
            <person name="Lopes M.R."/>
            <person name="Hittinger C.T."/>
            <person name="Goker M."/>
            <person name="Salamov A."/>
            <person name="Wisecaver J."/>
            <person name="Long T.M."/>
            <person name="Aerts A.L."/>
            <person name="Barry K."/>
            <person name="Choi C."/>
            <person name="Clum A."/>
            <person name="Coughlan A.Y."/>
            <person name="Deshpande S."/>
            <person name="Douglass A.P."/>
            <person name="Hanson S.J."/>
            <person name="Klenk H.-P."/>
            <person name="Labutti K."/>
            <person name="Lapidus A."/>
            <person name="Lindquist E."/>
            <person name="Lipzen A."/>
            <person name="Meier-Kolthoff J.P."/>
            <person name="Ohm R.A."/>
            <person name="Otillar R.P."/>
            <person name="Pangilinan J."/>
            <person name="Peng Y."/>
            <person name="Rokas A."/>
            <person name="Rosa C.A."/>
            <person name="Scheuner C."/>
            <person name="Sibirny A.A."/>
            <person name="Slot J.C."/>
            <person name="Stielow J.B."/>
            <person name="Sun H."/>
            <person name="Kurtzman C.P."/>
            <person name="Blackwell M."/>
            <person name="Grigoriev I.V."/>
            <person name="Jeffries T.W."/>
        </authorList>
    </citation>
    <scope>NUCLEOTIDE SEQUENCE [LARGE SCALE GENOMIC DNA]</scope>
    <source>
        <strain evidence="12">NRRL Y-2460</strain>
    </source>
</reference>
<feature type="compositionally biased region" description="Basic residues" evidence="9">
    <location>
        <begin position="160"/>
        <end position="169"/>
    </location>
</feature>
<keyword evidence="6" id="KW-0106">Calcium</keyword>
<dbReference type="InterPro" id="IPR050749">
    <property type="entry name" value="Glycosyl_Hydrolase_47"/>
</dbReference>
<feature type="binding site" evidence="6">
    <location>
        <position position="762"/>
    </location>
    <ligand>
        <name>Ca(2+)</name>
        <dbReference type="ChEBI" id="CHEBI:29108"/>
    </ligand>
</feature>
<organism evidence="11 12">
    <name type="scientific">Pachysolen tannophilus NRRL Y-2460</name>
    <dbReference type="NCBI Taxonomy" id="669874"/>
    <lineage>
        <taxon>Eukaryota</taxon>
        <taxon>Fungi</taxon>
        <taxon>Dikarya</taxon>
        <taxon>Ascomycota</taxon>
        <taxon>Saccharomycotina</taxon>
        <taxon>Pichiomycetes</taxon>
        <taxon>Pachysolenaceae</taxon>
        <taxon>Pachysolen</taxon>
    </lineage>
</organism>
<evidence type="ECO:0000256" key="7">
    <source>
        <dbReference type="PIRSR" id="PIRSR601382-3"/>
    </source>
</evidence>
<proteinExistence type="inferred from homology"/>
<evidence type="ECO:0000256" key="9">
    <source>
        <dbReference type="SAM" id="MobiDB-lite"/>
    </source>
</evidence>
<comment type="pathway">
    <text evidence="2">Protein modification; protein glycosylation.</text>
</comment>
<evidence type="ECO:0000313" key="11">
    <source>
        <dbReference type="EMBL" id="ODV96048.1"/>
    </source>
</evidence>
<dbReference type="Proteomes" id="UP000094236">
    <property type="component" value="Unassembled WGS sequence"/>
</dbReference>
<dbReference type="AlphaFoldDB" id="A0A1E4TWK4"/>
<dbReference type="STRING" id="669874.A0A1E4TWK4"/>
<comment type="cofactor">
    <cofactor evidence="1 6">
        <name>Ca(2+)</name>
        <dbReference type="ChEBI" id="CHEBI:29108"/>
    </cofactor>
</comment>
<name>A0A1E4TWK4_PACTA</name>
<dbReference type="InterPro" id="IPR036026">
    <property type="entry name" value="Seven-hairpin_glycosidases"/>
</dbReference>
<evidence type="ECO:0000256" key="2">
    <source>
        <dbReference type="ARBA" id="ARBA00004922"/>
    </source>
</evidence>
<dbReference type="EC" id="3.2.1.-" evidence="8"/>